<sequence length="125" mass="14174">MQPTLEHINITVTNTDVTAAILAKIFNWKIRWAGAAKDDDKTIHLGTDNTYLALYRHADKHLENMTNKTISSLNHIGIQVDDINAIETKVKAAGLMPYNHGDYEPGKRFYFNLEEGLEIEVVSYQ</sequence>
<feature type="domain" description="VOC" evidence="1">
    <location>
        <begin position="4"/>
        <end position="124"/>
    </location>
</feature>
<dbReference type="EMBL" id="CP003837">
    <property type="protein sequence ID" value="AGH44312.1"/>
    <property type="molecule type" value="Genomic_DNA"/>
</dbReference>
<dbReference type="AlphaFoldDB" id="K7ATE1"/>
<evidence type="ECO:0000313" key="2">
    <source>
        <dbReference type="EMBL" id="AGH44312.1"/>
    </source>
</evidence>
<gene>
    <name evidence="2" type="ORF">C427_2203</name>
</gene>
<dbReference type="InterPro" id="IPR029068">
    <property type="entry name" value="Glyas_Bleomycin-R_OHBP_Dase"/>
</dbReference>
<dbReference type="PROSITE" id="PS51819">
    <property type="entry name" value="VOC"/>
    <property type="match status" value="1"/>
</dbReference>
<reference evidence="2 3" key="1">
    <citation type="journal article" date="2013" name="Genome Announc.">
        <title>Complete Genome Sequence of Glaciecola psychrophila Strain 170T.</title>
        <authorList>
            <person name="Yin J."/>
            <person name="Chen J."/>
            <person name="Liu G."/>
            <person name="Yu Y."/>
            <person name="Song L."/>
            <person name="Wang X."/>
            <person name="Qu X."/>
        </authorList>
    </citation>
    <scope>NUCLEOTIDE SEQUENCE [LARGE SCALE GENOMIC DNA]</scope>
    <source>
        <strain evidence="2 3">170</strain>
    </source>
</reference>
<evidence type="ECO:0000313" key="3">
    <source>
        <dbReference type="Proteomes" id="UP000011864"/>
    </source>
</evidence>
<dbReference type="STRING" id="1129794.C427_2203"/>
<proteinExistence type="predicted"/>
<dbReference type="PATRIC" id="fig|1129794.4.peg.2180"/>
<accession>K7ATE1</accession>
<dbReference type="SUPFAM" id="SSF54593">
    <property type="entry name" value="Glyoxalase/Bleomycin resistance protein/Dihydroxybiphenyl dioxygenase"/>
    <property type="match status" value="1"/>
</dbReference>
<protein>
    <submittedName>
        <fullName evidence="2">Glyoxalase/bleomycin resistance protein/dioxygenase</fullName>
    </submittedName>
</protein>
<evidence type="ECO:0000259" key="1">
    <source>
        <dbReference type="PROSITE" id="PS51819"/>
    </source>
</evidence>
<dbReference type="GO" id="GO:0051213">
    <property type="term" value="F:dioxygenase activity"/>
    <property type="evidence" value="ECO:0007669"/>
    <property type="project" value="UniProtKB-KW"/>
</dbReference>
<organism evidence="2 3">
    <name type="scientific">Paraglaciecola psychrophila 170</name>
    <dbReference type="NCBI Taxonomy" id="1129794"/>
    <lineage>
        <taxon>Bacteria</taxon>
        <taxon>Pseudomonadati</taxon>
        <taxon>Pseudomonadota</taxon>
        <taxon>Gammaproteobacteria</taxon>
        <taxon>Alteromonadales</taxon>
        <taxon>Alteromonadaceae</taxon>
        <taxon>Paraglaciecola</taxon>
    </lineage>
</organism>
<keyword evidence="3" id="KW-1185">Reference proteome</keyword>
<dbReference type="Proteomes" id="UP000011864">
    <property type="component" value="Chromosome"/>
</dbReference>
<dbReference type="eggNOG" id="COG0346">
    <property type="taxonomic scope" value="Bacteria"/>
</dbReference>
<dbReference type="HOGENOM" id="CLU_151283_0_0_6"/>
<dbReference type="OrthoDB" id="9179860at2"/>
<keyword evidence="2" id="KW-0560">Oxidoreductase</keyword>
<dbReference type="KEGG" id="gps:C427_2203"/>
<dbReference type="InterPro" id="IPR037523">
    <property type="entry name" value="VOC_core"/>
</dbReference>
<keyword evidence="2" id="KW-0223">Dioxygenase</keyword>
<dbReference type="RefSeq" id="WP_007639669.1">
    <property type="nucleotide sequence ID" value="NC_020514.1"/>
</dbReference>
<name>K7ATE1_9ALTE</name>
<dbReference type="Gene3D" id="3.10.180.10">
    <property type="entry name" value="2,3-Dihydroxybiphenyl 1,2-Dioxygenase, domain 1"/>
    <property type="match status" value="1"/>
</dbReference>